<protein>
    <recommendedName>
        <fullName evidence="2">CCHC-type domain-containing protein</fullName>
    </recommendedName>
</protein>
<feature type="domain" description="CCHC-type" evidence="2">
    <location>
        <begin position="14"/>
        <end position="29"/>
    </location>
</feature>
<dbReference type="InterPro" id="IPR001878">
    <property type="entry name" value="Znf_CCHC"/>
</dbReference>
<reference evidence="4" key="1">
    <citation type="submission" date="2013-06" db="EMBL/GenBank/DDBJ databases">
        <authorList>
            <person name="Zhao Q."/>
        </authorList>
    </citation>
    <scope>NUCLEOTIDE SEQUENCE</scope>
    <source>
        <strain evidence="4">cv. W1943</strain>
    </source>
</reference>
<keyword evidence="1" id="KW-0479">Metal-binding</keyword>
<evidence type="ECO:0000313" key="3">
    <source>
        <dbReference type="EnsemblPlants" id="ORUFI04G05820.1"/>
    </source>
</evidence>
<sequence>MEPGMGATKSAINCFKCSRDGHHHSTCPSPPLCYTCHNTGHLITLSDENMMKRDVKQCGFGIPRQVRGILIVNHGEASIQKVVTYLRHLFVGLNWDMQGEAWEKVCKPMKKVTMGIIDLRVQNKALLPKHLYKFNYKCPYPSEMAATLRGAGGEIFWQRRQCSRARVDSTRVAAATLADALGVTAALAGTSNNGDGSATAAATALTDRSGKTKASVLKTGMVEEAVKIYGIPKLARTEDAVKSTVELVGEFEDLYWASLRCNGPIVERATLHMRIDKTNLLMAMTWMIKRMMERKT</sequence>
<dbReference type="PROSITE" id="PS50158">
    <property type="entry name" value="ZF_CCHC"/>
    <property type="match status" value="1"/>
</dbReference>
<keyword evidence="1" id="KW-0862">Zinc</keyword>
<dbReference type="OMA" id="HLFVGLN"/>
<dbReference type="HOGENOM" id="CLU_1157931_0_0_1"/>
<reference evidence="3" key="2">
    <citation type="submission" date="2015-06" db="UniProtKB">
        <authorList>
            <consortium name="EnsemblPlants"/>
        </authorList>
    </citation>
    <scope>IDENTIFICATION</scope>
</reference>
<dbReference type="STRING" id="4529.A0A0E0P6A0"/>
<accession>A0A0E0P6A0</accession>
<dbReference type="Proteomes" id="UP000008022">
    <property type="component" value="Unassembled WGS sequence"/>
</dbReference>
<evidence type="ECO:0000313" key="4">
    <source>
        <dbReference type="Proteomes" id="UP000008022"/>
    </source>
</evidence>
<dbReference type="GO" id="GO:0008270">
    <property type="term" value="F:zinc ion binding"/>
    <property type="evidence" value="ECO:0007669"/>
    <property type="project" value="UniProtKB-KW"/>
</dbReference>
<proteinExistence type="predicted"/>
<dbReference type="Gene3D" id="4.10.60.10">
    <property type="entry name" value="Zinc finger, CCHC-type"/>
    <property type="match status" value="1"/>
</dbReference>
<organism evidence="3 4">
    <name type="scientific">Oryza rufipogon</name>
    <name type="common">Brownbeard rice</name>
    <name type="synonym">Asian wild rice</name>
    <dbReference type="NCBI Taxonomy" id="4529"/>
    <lineage>
        <taxon>Eukaryota</taxon>
        <taxon>Viridiplantae</taxon>
        <taxon>Streptophyta</taxon>
        <taxon>Embryophyta</taxon>
        <taxon>Tracheophyta</taxon>
        <taxon>Spermatophyta</taxon>
        <taxon>Magnoliopsida</taxon>
        <taxon>Liliopsida</taxon>
        <taxon>Poales</taxon>
        <taxon>Poaceae</taxon>
        <taxon>BOP clade</taxon>
        <taxon>Oryzoideae</taxon>
        <taxon>Oryzeae</taxon>
        <taxon>Oryzinae</taxon>
        <taxon>Oryza</taxon>
    </lineage>
</organism>
<dbReference type="SUPFAM" id="SSF57756">
    <property type="entry name" value="Retrovirus zinc finger-like domains"/>
    <property type="match status" value="1"/>
</dbReference>
<dbReference type="GO" id="GO:0003676">
    <property type="term" value="F:nucleic acid binding"/>
    <property type="evidence" value="ECO:0007669"/>
    <property type="project" value="InterPro"/>
</dbReference>
<dbReference type="InterPro" id="IPR036875">
    <property type="entry name" value="Znf_CCHC_sf"/>
</dbReference>
<keyword evidence="1" id="KW-0863">Zinc-finger</keyword>
<evidence type="ECO:0000256" key="1">
    <source>
        <dbReference type="PROSITE-ProRule" id="PRU00047"/>
    </source>
</evidence>
<keyword evidence="4" id="KW-1185">Reference proteome</keyword>
<name>A0A0E0P6A0_ORYRU</name>
<dbReference type="Gramene" id="ORUFI04G05820.1">
    <property type="protein sequence ID" value="ORUFI04G05820.1"/>
    <property type="gene ID" value="ORUFI04G05820"/>
</dbReference>
<dbReference type="EnsemblPlants" id="ORUFI04G05820.1">
    <property type="protein sequence ID" value="ORUFI04G05820.1"/>
    <property type="gene ID" value="ORUFI04G05820"/>
</dbReference>
<evidence type="ECO:0000259" key="2">
    <source>
        <dbReference type="PROSITE" id="PS50158"/>
    </source>
</evidence>
<dbReference type="AlphaFoldDB" id="A0A0E0P6A0"/>